<sequence>MGIIGHPVIYNLPNDADLQEHVVSLLHDVSPAVGTTVDFNATIVMNYTSSHAYYTINQAGLYILTPTLQCWNGTLVGCGDDDGLEGRYVQACGYVWLDDDQNRLPTGQQKYKALESFRKLDSIPQGVKDDIQPAYEDVACQATVKQNGDGKSAASTPDVNVLALAFAVVYSAFNNHL</sequence>
<dbReference type="EMBL" id="JAPESX010002451">
    <property type="protein sequence ID" value="KAJ8107734.1"/>
    <property type="molecule type" value="Genomic_DNA"/>
</dbReference>
<organism evidence="1 2">
    <name type="scientific">Nemania bipapillata</name>
    <dbReference type="NCBI Taxonomy" id="110536"/>
    <lineage>
        <taxon>Eukaryota</taxon>
        <taxon>Fungi</taxon>
        <taxon>Dikarya</taxon>
        <taxon>Ascomycota</taxon>
        <taxon>Pezizomycotina</taxon>
        <taxon>Sordariomycetes</taxon>
        <taxon>Xylariomycetidae</taxon>
        <taxon>Xylariales</taxon>
        <taxon>Xylariaceae</taxon>
        <taxon>Nemania</taxon>
    </lineage>
</organism>
<evidence type="ECO:0000313" key="2">
    <source>
        <dbReference type="Proteomes" id="UP001153334"/>
    </source>
</evidence>
<proteinExistence type="predicted"/>
<gene>
    <name evidence="1" type="ORF">ONZ43_g6640</name>
</gene>
<protein>
    <submittedName>
        <fullName evidence="1">Uncharacterized protein</fullName>
    </submittedName>
</protein>
<keyword evidence="2" id="KW-1185">Reference proteome</keyword>
<reference evidence="1" key="1">
    <citation type="submission" date="2022-11" db="EMBL/GenBank/DDBJ databases">
        <title>Genome Sequence of Nemania bipapillata.</title>
        <authorList>
            <person name="Buettner E."/>
        </authorList>
    </citation>
    <scope>NUCLEOTIDE SEQUENCE</scope>
    <source>
        <strain evidence="1">CP14</strain>
    </source>
</reference>
<dbReference type="Proteomes" id="UP001153334">
    <property type="component" value="Unassembled WGS sequence"/>
</dbReference>
<name>A0ACC2HXB3_9PEZI</name>
<accession>A0ACC2HXB3</accession>
<comment type="caution">
    <text evidence="1">The sequence shown here is derived from an EMBL/GenBank/DDBJ whole genome shotgun (WGS) entry which is preliminary data.</text>
</comment>
<evidence type="ECO:0000313" key="1">
    <source>
        <dbReference type="EMBL" id="KAJ8107734.1"/>
    </source>
</evidence>